<reference evidence="2" key="1">
    <citation type="journal article" date="2016" name="Nature">
        <title>The genome of the seagrass Zostera marina reveals angiosperm adaptation to the sea.</title>
        <authorList>
            <person name="Olsen J.L."/>
            <person name="Rouze P."/>
            <person name="Verhelst B."/>
            <person name="Lin Y.-C."/>
            <person name="Bayer T."/>
            <person name="Collen J."/>
            <person name="Dattolo E."/>
            <person name="De Paoli E."/>
            <person name="Dittami S."/>
            <person name="Maumus F."/>
            <person name="Michel G."/>
            <person name="Kersting A."/>
            <person name="Lauritano C."/>
            <person name="Lohaus R."/>
            <person name="Toepel M."/>
            <person name="Tonon T."/>
            <person name="Vanneste K."/>
            <person name="Amirebrahimi M."/>
            <person name="Brakel J."/>
            <person name="Bostroem C."/>
            <person name="Chovatia M."/>
            <person name="Grimwood J."/>
            <person name="Jenkins J.W."/>
            <person name="Jueterbock A."/>
            <person name="Mraz A."/>
            <person name="Stam W.T."/>
            <person name="Tice H."/>
            <person name="Bornberg-Bauer E."/>
            <person name="Green P.J."/>
            <person name="Pearson G.A."/>
            <person name="Procaccini G."/>
            <person name="Duarte C.M."/>
            <person name="Schmutz J."/>
            <person name="Reusch T.B.H."/>
            <person name="Van de Peer Y."/>
        </authorList>
    </citation>
    <scope>NUCLEOTIDE SEQUENCE [LARGE SCALE GENOMIC DNA]</scope>
    <source>
        <strain evidence="2">cv. Finnish</strain>
    </source>
</reference>
<dbReference type="Proteomes" id="UP000036987">
    <property type="component" value="Unassembled WGS sequence"/>
</dbReference>
<gene>
    <name evidence="1" type="ORF">ZOSMA_11G01200</name>
</gene>
<protein>
    <submittedName>
        <fullName evidence="1">Uncharacterized protein</fullName>
    </submittedName>
</protein>
<sequence>MPSIDKLRNLDLGSITNKSIADYIWIGPGMKLRNKSRVLRKRFDY</sequence>
<dbReference type="EMBL" id="LFYR01000216">
    <property type="protein sequence ID" value="KMZ75091.1"/>
    <property type="molecule type" value="Genomic_DNA"/>
</dbReference>
<evidence type="ECO:0000313" key="1">
    <source>
        <dbReference type="EMBL" id="KMZ75091.1"/>
    </source>
</evidence>
<name>A0A0K9Q1C0_ZOSMR</name>
<keyword evidence="2" id="KW-1185">Reference proteome</keyword>
<comment type="caution">
    <text evidence="1">The sequence shown here is derived from an EMBL/GenBank/DDBJ whole genome shotgun (WGS) entry which is preliminary data.</text>
</comment>
<dbReference type="AlphaFoldDB" id="A0A0K9Q1C0"/>
<accession>A0A0K9Q1C0</accession>
<organism evidence="1 2">
    <name type="scientific">Zostera marina</name>
    <name type="common">Eelgrass</name>
    <dbReference type="NCBI Taxonomy" id="29655"/>
    <lineage>
        <taxon>Eukaryota</taxon>
        <taxon>Viridiplantae</taxon>
        <taxon>Streptophyta</taxon>
        <taxon>Embryophyta</taxon>
        <taxon>Tracheophyta</taxon>
        <taxon>Spermatophyta</taxon>
        <taxon>Magnoliopsida</taxon>
        <taxon>Liliopsida</taxon>
        <taxon>Zosteraceae</taxon>
        <taxon>Zostera</taxon>
    </lineage>
</organism>
<evidence type="ECO:0000313" key="2">
    <source>
        <dbReference type="Proteomes" id="UP000036987"/>
    </source>
</evidence>
<proteinExistence type="predicted"/>